<dbReference type="RefSeq" id="WP_013386017.1">
    <property type="nucleotide sequence ID" value="NC_014628.2"/>
</dbReference>
<protein>
    <submittedName>
        <fullName evidence="1">Uncharacterized protein</fullName>
    </submittedName>
</protein>
<reference evidence="1 2" key="1">
    <citation type="journal article" date="2011" name="J. Bacteriol.">
        <title>Complete genome sequence of Paenibacillus polymyxa SC2, a strain of plant growth-promoting Rhizobacterium with broad-spectrum antimicrobial activity.</title>
        <authorList>
            <person name="Ma M."/>
            <person name="Wang C."/>
            <person name="Ding Y."/>
            <person name="Li L."/>
            <person name="Shen D."/>
            <person name="Jiang X."/>
            <person name="Guan D."/>
            <person name="Cao F."/>
            <person name="Chen H."/>
            <person name="Feng R."/>
            <person name="Wang X."/>
            <person name="Ge Y."/>
            <person name="Yao L."/>
            <person name="Bing X."/>
            <person name="Yang X."/>
            <person name="Li J."/>
            <person name="Du B."/>
        </authorList>
    </citation>
    <scope>NUCLEOTIDE SEQUENCE [LARGE SCALE GENOMIC DNA]</scope>
    <source>
        <strain evidence="1 2">SC2</strain>
        <plasmid evidence="2">pSC2</plasmid>
    </source>
</reference>
<proteinExistence type="predicted"/>
<sequence>MKIDQNNVYKCTSEDKEKARERLKRRLQPAFSEEEYYEHIAEQYDRFCDVRRKATEVCQ</sequence>
<dbReference type="Proteomes" id="UP000006868">
    <property type="component" value="Plasmid pSC2"/>
</dbReference>
<organism evidence="1 2">
    <name type="scientific">Paenibacillus polymyxa (strain SC2)</name>
    <name type="common">Bacillus polymyxa</name>
    <dbReference type="NCBI Taxonomy" id="886882"/>
    <lineage>
        <taxon>Bacteria</taxon>
        <taxon>Bacillati</taxon>
        <taxon>Bacillota</taxon>
        <taxon>Bacilli</taxon>
        <taxon>Bacillales</taxon>
        <taxon>Paenibacillaceae</taxon>
        <taxon>Paenibacillus</taxon>
    </lineage>
</organism>
<dbReference type="HOGENOM" id="CLU_2956320_0_0_9"/>
<evidence type="ECO:0000313" key="1">
    <source>
        <dbReference type="EMBL" id="ADO59603.1"/>
    </source>
</evidence>
<evidence type="ECO:0000313" key="2">
    <source>
        <dbReference type="Proteomes" id="UP000006868"/>
    </source>
</evidence>
<dbReference type="KEGG" id="ppm:PPSC2_27115"/>
<dbReference type="EMBL" id="CP002214">
    <property type="protein sequence ID" value="ADO59603.1"/>
    <property type="molecule type" value="Genomic_DNA"/>
</dbReference>
<name>E3EL41_PAEPS</name>
<accession>E3EL41</accession>
<dbReference type="PATRIC" id="fig|886882.15.peg.5735"/>
<keyword evidence="1" id="KW-0614">Plasmid</keyword>
<gene>
    <name evidence="1" type="ORF">PPSC2_27115</name>
</gene>
<dbReference type="AlphaFoldDB" id="E3EL41"/>
<geneLocation type="plasmid" evidence="1 2">
    <name>pSC2</name>
</geneLocation>